<dbReference type="Gene3D" id="3.40.630.30">
    <property type="match status" value="2"/>
</dbReference>
<sequence>MELAEVVDGDGVRLRPYREADAPRVVAGAGDPQTQRFMPAMPRPYDEGIALAWVRDGAVAERATGRHSWAIADPDTDELLGGFGLRVSNDGRAQAEVGYWICPDARRRGVATAATRAAVAHGFAAGLGRIELQALWANIGSQRVAAATGFRREGERRGVLRGVDGRRHDTVVWARLATDDGRPVPRLLPDPPAAGLTDGVVALRPLGPADADALHALRSLPDVVVTSVPPVPPPLADTVERCERAPAHWLAGTRADVLVLDAATGAVAGDLGLYYRAPQIGEAMIGYSLLPAWRGRGYATRAAALLARWAFDIGIARLVAGAGPDNVGSQRTLERAGFRREGYAVGQLPGPGGRRTDDVLFALLPEWLRPAP</sequence>
<dbReference type="Pfam" id="PF13302">
    <property type="entry name" value="Acetyltransf_3"/>
    <property type="match status" value="2"/>
</dbReference>
<evidence type="ECO:0000313" key="3">
    <source>
        <dbReference type="Proteomes" id="UP000649739"/>
    </source>
</evidence>
<dbReference type="RefSeq" id="WP_189171700.1">
    <property type="nucleotide sequence ID" value="NZ_BMQB01000010.1"/>
</dbReference>
<name>A0A8J3BEZ2_9ACTN</name>
<feature type="domain" description="N-acetyltransferase" evidence="1">
    <location>
        <begin position="12"/>
        <end position="178"/>
    </location>
</feature>
<feature type="domain" description="N-acetyltransferase" evidence="1">
    <location>
        <begin position="201"/>
        <end position="366"/>
    </location>
</feature>
<dbReference type="SUPFAM" id="SSF55729">
    <property type="entry name" value="Acyl-CoA N-acyltransferases (Nat)"/>
    <property type="match status" value="2"/>
</dbReference>
<reference evidence="2" key="2">
    <citation type="submission" date="2020-09" db="EMBL/GenBank/DDBJ databases">
        <authorList>
            <person name="Sun Q."/>
            <person name="Ohkuma M."/>
        </authorList>
    </citation>
    <scope>NUCLEOTIDE SEQUENCE</scope>
    <source>
        <strain evidence="2">JCM 3090</strain>
    </source>
</reference>
<dbReference type="PANTHER" id="PTHR43441:SF10">
    <property type="entry name" value="ACETYLTRANSFERASE"/>
    <property type="match status" value="1"/>
</dbReference>
<dbReference type="PANTHER" id="PTHR43441">
    <property type="entry name" value="RIBOSOMAL-PROTEIN-SERINE ACETYLTRANSFERASE"/>
    <property type="match status" value="1"/>
</dbReference>
<evidence type="ECO:0000259" key="1">
    <source>
        <dbReference type="PROSITE" id="PS51186"/>
    </source>
</evidence>
<evidence type="ECO:0000313" key="2">
    <source>
        <dbReference type="EMBL" id="GGK05769.1"/>
    </source>
</evidence>
<protein>
    <recommendedName>
        <fullName evidence="1">N-acetyltransferase domain-containing protein</fullName>
    </recommendedName>
</protein>
<dbReference type="InterPro" id="IPR000182">
    <property type="entry name" value="GNAT_dom"/>
</dbReference>
<dbReference type="GO" id="GO:0005737">
    <property type="term" value="C:cytoplasm"/>
    <property type="evidence" value="ECO:0007669"/>
    <property type="project" value="TreeGrafter"/>
</dbReference>
<dbReference type="GO" id="GO:1990189">
    <property type="term" value="F:protein N-terminal-serine acetyltransferase activity"/>
    <property type="evidence" value="ECO:0007669"/>
    <property type="project" value="TreeGrafter"/>
</dbReference>
<dbReference type="Proteomes" id="UP000649739">
    <property type="component" value="Unassembled WGS sequence"/>
</dbReference>
<organism evidence="2 3">
    <name type="scientific">Pilimelia anulata</name>
    <dbReference type="NCBI Taxonomy" id="53371"/>
    <lineage>
        <taxon>Bacteria</taxon>
        <taxon>Bacillati</taxon>
        <taxon>Actinomycetota</taxon>
        <taxon>Actinomycetes</taxon>
        <taxon>Micromonosporales</taxon>
        <taxon>Micromonosporaceae</taxon>
        <taxon>Pilimelia</taxon>
    </lineage>
</organism>
<dbReference type="AlphaFoldDB" id="A0A8J3BEZ2"/>
<proteinExistence type="predicted"/>
<gene>
    <name evidence="2" type="ORF">GCM10010123_39650</name>
</gene>
<dbReference type="PROSITE" id="PS51186">
    <property type="entry name" value="GNAT"/>
    <property type="match status" value="2"/>
</dbReference>
<dbReference type="InterPro" id="IPR051908">
    <property type="entry name" value="Ribosomal_N-acetyltransferase"/>
</dbReference>
<accession>A0A8J3BEZ2</accession>
<dbReference type="GO" id="GO:0008999">
    <property type="term" value="F:protein-N-terminal-alanine acetyltransferase activity"/>
    <property type="evidence" value="ECO:0007669"/>
    <property type="project" value="TreeGrafter"/>
</dbReference>
<dbReference type="EMBL" id="BMQB01000010">
    <property type="protein sequence ID" value="GGK05769.1"/>
    <property type="molecule type" value="Genomic_DNA"/>
</dbReference>
<comment type="caution">
    <text evidence="2">The sequence shown here is derived from an EMBL/GenBank/DDBJ whole genome shotgun (WGS) entry which is preliminary data.</text>
</comment>
<dbReference type="InterPro" id="IPR016181">
    <property type="entry name" value="Acyl_CoA_acyltransferase"/>
</dbReference>
<keyword evidence="3" id="KW-1185">Reference proteome</keyword>
<reference evidence="2" key="1">
    <citation type="journal article" date="2014" name="Int. J. Syst. Evol. Microbiol.">
        <title>Complete genome sequence of Corynebacterium casei LMG S-19264T (=DSM 44701T), isolated from a smear-ripened cheese.</title>
        <authorList>
            <consortium name="US DOE Joint Genome Institute (JGI-PGF)"/>
            <person name="Walter F."/>
            <person name="Albersmeier A."/>
            <person name="Kalinowski J."/>
            <person name="Ruckert C."/>
        </authorList>
    </citation>
    <scope>NUCLEOTIDE SEQUENCE</scope>
    <source>
        <strain evidence="2">JCM 3090</strain>
    </source>
</reference>